<evidence type="ECO:0000256" key="1">
    <source>
        <dbReference type="ARBA" id="ARBA00004418"/>
    </source>
</evidence>
<dbReference type="STRING" id="95300.SAMN05216558_1713"/>
<feature type="chain" id="PRO_5044371915" evidence="4">
    <location>
        <begin position="28"/>
        <end position="361"/>
    </location>
</feature>
<keyword evidence="3 4" id="KW-0732">Signal</keyword>
<dbReference type="EMBL" id="RRZK01000008">
    <property type="protein sequence ID" value="TDB65677.1"/>
    <property type="molecule type" value="Genomic_DNA"/>
</dbReference>
<keyword evidence="6" id="KW-0418">Kinase</keyword>
<evidence type="ECO:0000256" key="2">
    <source>
        <dbReference type="ARBA" id="ARBA00010742"/>
    </source>
</evidence>
<dbReference type="AlphaFoldDB" id="A0A1H2N4K2"/>
<evidence type="ECO:0000259" key="5">
    <source>
        <dbReference type="Pfam" id="PF09084"/>
    </source>
</evidence>
<dbReference type="Pfam" id="PF09084">
    <property type="entry name" value="NMT1"/>
    <property type="match status" value="1"/>
</dbReference>
<evidence type="ECO:0000256" key="4">
    <source>
        <dbReference type="SAM" id="SignalP"/>
    </source>
</evidence>
<dbReference type="GO" id="GO:0016301">
    <property type="term" value="F:kinase activity"/>
    <property type="evidence" value="ECO:0007669"/>
    <property type="project" value="UniProtKB-KW"/>
</dbReference>
<sequence length="361" mass="38854">MKAFSCVMYRCAVVLLALCCVAFGASASASEKKQSFKVAWSIYSGWMPWGYASEHGIIDKWAKKYGIKIELVQLNDYIESINQYSAGAFDACGMTNMDALTIPGANGVDTTGLILGDYSNGNDAIVLKHGKTFADIKGQQVNLVELSVSDYLMSRALDIHGLSQRDIKIMNTSDADAVASFATPGVTAAALWNPQLSMVMKQSPTAVQVFTSKEIPGEIIDMMAVNTATLAANPELGKALVGAWFETLQLMSGDDAQAIAARTSMAERSGTDLKGYEEQLTQTMLFYTPAVAFDFANSEAIRQTMDKVRTFSFAKGLLGQAATSADAVGMQFADGSTLGDKNNIKLRFDSRYVSMAVANQL</sequence>
<keyword evidence="7" id="KW-1185">Reference proteome</keyword>
<accession>A0A1H2N4K2</accession>
<protein>
    <submittedName>
        <fullName evidence="6">Lipid kinase</fullName>
    </submittedName>
</protein>
<gene>
    <name evidence="6" type="ORF">EIY72_09220</name>
</gene>
<feature type="signal peptide" evidence="4">
    <location>
        <begin position="1"/>
        <end position="27"/>
    </location>
</feature>
<comment type="caution">
    <text evidence="6">The sequence shown here is derived from an EMBL/GenBank/DDBJ whole genome shotgun (WGS) entry which is preliminary data.</text>
</comment>
<evidence type="ECO:0000313" key="6">
    <source>
        <dbReference type="EMBL" id="TDB65677.1"/>
    </source>
</evidence>
<dbReference type="Proteomes" id="UP000295254">
    <property type="component" value="Unassembled WGS sequence"/>
</dbReference>
<dbReference type="SUPFAM" id="SSF53850">
    <property type="entry name" value="Periplasmic binding protein-like II"/>
    <property type="match status" value="1"/>
</dbReference>
<dbReference type="NCBIfam" id="TIGR03427">
    <property type="entry name" value="ABC_peri_uca"/>
    <property type="match status" value="1"/>
</dbReference>
<dbReference type="GO" id="GO:0042597">
    <property type="term" value="C:periplasmic space"/>
    <property type="evidence" value="ECO:0007669"/>
    <property type="project" value="UniProtKB-SubCell"/>
</dbReference>
<dbReference type="PANTHER" id="PTHR30024">
    <property type="entry name" value="ALIPHATIC SULFONATES-BINDING PROTEIN-RELATED"/>
    <property type="match status" value="1"/>
</dbReference>
<dbReference type="InterPro" id="IPR017793">
    <property type="entry name" value="ABC_transptr_urea-assoc_sub-bd"/>
</dbReference>
<dbReference type="OrthoDB" id="5292144at2"/>
<reference evidence="7" key="1">
    <citation type="journal article" date="2019" name="bioRxiv">
        <title>Bacterially produced spermidine induces plant systemic susceptibility to pathogens.</title>
        <authorList>
            <person name="Melnyk R.A."/>
            <person name="Beskrovnaya P.A."/>
            <person name="Liu Z."/>
            <person name="Song Y."/>
            <person name="Haney C.H."/>
        </authorList>
    </citation>
    <scope>NUCLEOTIDE SEQUENCE [LARGE SCALE GENOMIC DNA]</scope>
    <source>
        <strain evidence="7">Dha-51</strain>
    </source>
</reference>
<evidence type="ECO:0000256" key="3">
    <source>
        <dbReference type="ARBA" id="ARBA00022729"/>
    </source>
</evidence>
<evidence type="ECO:0000313" key="7">
    <source>
        <dbReference type="Proteomes" id="UP000295254"/>
    </source>
</evidence>
<name>A0A1H2N4K2_PSEVA</name>
<keyword evidence="6" id="KW-0808">Transferase</keyword>
<comment type="subcellular location">
    <subcellularLocation>
        <location evidence="1">Periplasm</location>
    </subcellularLocation>
</comment>
<proteinExistence type="inferred from homology"/>
<dbReference type="RefSeq" id="WP_093219141.1">
    <property type="nucleotide sequence ID" value="NZ_LT629803.1"/>
</dbReference>
<dbReference type="PANTHER" id="PTHR30024:SF47">
    <property type="entry name" value="TAURINE-BINDING PERIPLASMIC PROTEIN"/>
    <property type="match status" value="1"/>
</dbReference>
<organism evidence="6 7">
    <name type="scientific">Pseudomonas vancouverensis</name>
    <dbReference type="NCBI Taxonomy" id="95300"/>
    <lineage>
        <taxon>Bacteria</taxon>
        <taxon>Pseudomonadati</taxon>
        <taxon>Pseudomonadota</taxon>
        <taxon>Gammaproteobacteria</taxon>
        <taxon>Pseudomonadales</taxon>
        <taxon>Pseudomonadaceae</taxon>
        <taxon>Pseudomonas</taxon>
    </lineage>
</organism>
<dbReference type="InterPro" id="IPR015168">
    <property type="entry name" value="SsuA/THI5"/>
</dbReference>
<comment type="similarity">
    <text evidence="2">Belongs to the bacterial solute-binding protein SsuA/TauA family.</text>
</comment>
<dbReference type="Gene3D" id="3.40.190.10">
    <property type="entry name" value="Periplasmic binding protein-like II"/>
    <property type="match status" value="2"/>
</dbReference>
<feature type="domain" description="SsuA/THI5-like" evidence="5">
    <location>
        <begin position="63"/>
        <end position="251"/>
    </location>
</feature>